<evidence type="ECO:0000259" key="6">
    <source>
        <dbReference type="Pfam" id="PF10337"/>
    </source>
</evidence>
<reference evidence="8 9" key="1">
    <citation type="journal article" date="2011" name="Proc. Natl. Acad. Sci. U.S.A.">
        <title>Evolutionary erosion of yeast sex chromosomes by mating-type switching accidents.</title>
        <authorList>
            <person name="Gordon J.L."/>
            <person name="Armisen D."/>
            <person name="Proux-Wera E."/>
            <person name="Oheigeartaigh S.S."/>
            <person name="Byrne K.P."/>
            <person name="Wolfe K.H."/>
        </authorList>
    </citation>
    <scope>NUCLEOTIDE SEQUENCE [LARGE SCALE GENOMIC DNA]</scope>
    <source>
        <strain evidence="9">ATCC 22294 / BCRC 22015 / CBS 2517 / CECT 1963 / NBRC 1671 / NRRL Y-8276</strain>
    </source>
</reference>
<dbReference type="GO" id="GO:0016020">
    <property type="term" value="C:membrane"/>
    <property type="evidence" value="ECO:0007669"/>
    <property type="project" value="UniProtKB-SubCell"/>
</dbReference>
<feature type="transmembrane region" description="Helical" evidence="5">
    <location>
        <begin position="708"/>
        <end position="728"/>
    </location>
</feature>
<dbReference type="InParanoid" id="H2ATJ2"/>
<evidence type="ECO:0000256" key="2">
    <source>
        <dbReference type="ARBA" id="ARBA00022692"/>
    </source>
</evidence>
<sequence length="1120" mass="126551">MPNTRSASSLKNFWRRFVKLFWTYYIPRDKILLLRIFRCTVNSTLAFIFTLIPAVRDRLGDQPSFLPLVSVIVHPGRRVSGHIKGVLNCLTGLVLGLCYSLLARVLAQLCLGDSWNKLSEAEQLSKNFTNYRAALAILAVFETFMLFGHGWFKSVNEHNFAIVFPLFLVVHFALLTSLDTGARAIAKAYTVPFYFGIALSLVVDFLLLPEFGSSYLGNVAVNAVNEIHKDINEIVNFFLSTIDDNKEPLYEQAPLPLAKLLGLKTSINKKIAEFQVILDECCFELSYSYVPPARLQDAISILKEFRSFLNSLINACQLEYILLGNGEATEDIDGLELGPDKNINKIDAAKLLTILKKSKIPIHKLHETMDDFLYKINIMLAYSFDVDLEKVYYCEMFGEHNRTKITEKKDFSKDTNFKQEIILLKNSLNEFETSFKNELLNAERESLHPSDEMFLLSSFLMNLKSIAVATIKLMKDTQLTFEYRIKQENKGWLRGKSIWFTFLKNFSSFKRWYLGNNDKLNEDTDIIGVYEGNSIGLKPEVVKARPKQQEDELLNQKAETYRGNNTEKRRVFPNLKSDVGLITRYLISVHSFILKNKKHAVFGTQVAVSLMLVSFPMFMPSARAWYNSYHGGWIGFVCILSMEESVGYTVWVTWLRGFGVIAGSVWALISYYAGGPHQGDPYLETIITIPGVVPGFYYLIGTPYGKAAIIQIISVYIVMLAAIVPAANRGSIAVNFAKRCLAVGYGGVAALLVQLLLFPLKARDQLSEEMSFVCGCISEIQLLLSAGMNSKEVGKGIDIERYRSIQKVVNAAKSGLGRGASYNSLTKHEPRLKGKSAKVQKIFTEIIYLQRQIVERLETMALLRRQTGGNIIDELNPVIYEYRRQVIGSFTSTLRALQEAFSNKIPLPQYLPSTRNAHKILIHRVRELVSSIQDEVFVKEQILSWNATSAAMEEVIEYLEQLIHLTKTVVGVNEFKYGFLSRPLYEDWATQAIVGFDDFLSEKNKKQPVLDNQSELSTNISTGNSSFGGDQVIGLFSGDYHLSRIQTHTPDLTEAMIYKTFRNRVNSIVSRSDIENLPSLTGLKTKDIESALVDHNDEDEDLPLALKMVISRSGKNKNSH</sequence>
<dbReference type="InterPro" id="IPR018823">
    <property type="entry name" value="ArAE_2_N"/>
</dbReference>
<dbReference type="Pfam" id="PF13515">
    <property type="entry name" value="FUSC_2"/>
    <property type="match status" value="1"/>
</dbReference>
<feature type="transmembrane region" description="Helical" evidence="5">
    <location>
        <begin position="624"/>
        <end position="642"/>
    </location>
</feature>
<evidence type="ECO:0000313" key="8">
    <source>
        <dbReference type="EMBL" id="CCF57692.1"/>
    </source>
</evidence>
<dbReference type="KEGG" id="kaf:KAFR_0D00450"/>
<dbReference type="EMBL" id="HE650824">
    <property type="protein sequence ID" value="CCF57692.1"/>
    <property type="molecule type" value="Genomic_DNA"/>
</dbReference>
<dbReference type="STRING" id="1071382.H2ATJ2"/>
<feature type="domain" description="Integral membrane bound transporter" evidence="7">
    <location>
        <begin position="625"/>
        <end position="753"/>
    </location>
</feature>
<feature type="transmembrane region" description="Helical" evidence="5">
    <location>
        <begin position="600"/>
        <end position="618"/>
    </location>
</feature>
<feature type="transmembrane region" description="Helical" evidence="5">
    <location>
        <begin position="36"/>
        <end position="55"/>
    </location>
</feature>
<dbReference type="Proteomes" id="UP000005220">
    <property type="component" value="Chromosome 4"/>
</dbReference>
<feature type="domain" description="Putative ER transporter 6TM N-terminal" evidence="6">
    <location>
        <begin position="27"/>
        <end position="439"/>
    </location>
</feature>
<keyword evidence="4 5" id="KW-0472">Membrane</keyword>
<feature type="transmembrane region" description="Helical" evidence="5">
    <location>
        <begin position="654"/>
        <end position="673"/>
    </location>
</feature>
<dbReference type="FunCoup" id="H2ATJ2">
    <property type="interactions" value="26"/>
</dbReference>
<evidence type="ECO:0000256" key="3">
    <source>
        <dbReference type="ARBA" id="ARBA00022989"/>
    </source>
</evidence>
<dbReference type="PANTHER" id="PTHR47804">
    <property type="entry name" value="60S RIBOSOMAL PROTEIN L19"/>
    <property type="match status" value="1"/>
</dbReference>
<dbReference type="Pfam" id="PF10337">
    <property type="entry name" value="ArAE_2_N"/>
    <property type="match status" value="1"/>
</dbReference>
<dbReference type="OrthoDB" id="68611at2759"/>
<feature type="transmembrane region" description="Helical" evidence="5">
    <location>
        <begin position="133"/>
        <end position="152"/>
    </location>
</feature>
<feature type="transmembrane region" description="Helical" evidence="5">
    <location>
        <begin position="158"/>
        <end position="176"/>
    </location>
</feature>
<dbReference type="InterPro" id="IPR049453">
    <property type="entry name" value="Memb_transporter_dom"/>
</dbReference>
<evidence type="ECO:0000256" key="5">
    <source>
        <dbReference type="SAM" id="Phobius"/>
    </source>
</evidence>
<protein>
    <submittedName>
        <fullName evidence="8">Uncharacterized protein</fullName>
    </submittedName>
</protein>
<accession>H2ATJ2</accession>
<dbReference type="AlphaFoldDB" id="H2ATJ2"/>
<evidence type="ECO:0000256" key="4">
    <source>
        <dbReference type="ARBA" id="ARBA00023136"/>
    </source>
</evidence>
<name>H2ATJ2_KAZAF</name>
<keyword evidence="2 5" id="KW-0812">Transmembrane</keyword>
<comment type="subcellular location">
    <subcellularLocation>
        <location evidence="1">Membrane</location>
        <topology evidence="1">Multi-pass membrane protein</topology>
    </subcellularLocation>
</comment>
<keyword evidence="9" id="KW-1185">Reference proteome</keyword>
<dbReference type="PANTHER" id="PTHR47804:SF4">
    <property type="entry name" value="AFR661WP"/>
    <property type="match status" value="1"/>
</dbReference>
<evidence type="ECO:0000259" key="7">
    <source>
        <dbReference type="Pfam" id="PF13515"/>
    </source>
</evidence>
<dbReference type="eggNOG" id="KOG4711">
    <property type="taxonomic scope" value="Eukaryota"/>
</dbReference>
<dbReference type="GeneID" id="13885637"/>
<feature type="transmembrane region" description="Helical" evidence="5">
    <location>
        <begin position="85"/>
        <end position="107"/>
    </location>
</feature>
<dbReference type="InterPro" id="IPR052430">
    <property type="entry name" value="IVT-Associated"/>
</dbReference>
<organism evidence="8 9">
    <name type="scientific">Kazachstania africana (strain ATCC 22294 / BCRC 22015 / CBS 2517 / CECT 1963 / NBRC 1671 / NRRL Y-8276)</name>
    <name type="common">Yeast</name>
    <name type="synonym">Kluyveromyces africanus</name>
    <dbReference type="NCBI Taxonomy" id="1071382"/>
    <lineage>
        <taxon>Eukaryota</taxon>
        <taxon>Fungi</taxon>
        <taxon>Dikarya</taxon>
        <taxon>Ascomycota</taxon>
        <taxon>Saccharomycotina</taxon>
        <taxon>Saccharomycetes</taxon>
        <taxon>Saccharomycetales</taxon>
        <taxon>Saccharomycetaceae</taxon>
        <taxon>Kazachstania</taxon>
    </lineage>
</organism>
<evidence type="ECO:0000313" key="9">
    <source>
        <dbReference type="Proteomes" id="UP000005220"/>
    </source>
</evidence>
<dbReference type="HOGENOM" id="CLU_007711_0_0_1"/>
<feature type="transmembrane region" description="Helical" evidence="5">
    <location>
        <begin position="188"/>
        <end position="208"/>
    </location>
</feature>
<proteinExistence type="predicted"/>
<feature type="transmembrane region" description="Helical" evidence="5">
    <location>
        <begin position="740"/>
        <end position="760"/>
    </location>
</feature>
<keyword evidence="3 5" id="KW-1133">Transmembrane helix</keyword>
<dbReference type="RefSeq" id="XP_003956827.1">
    <property type="nucleotide sequence ID" value="XM_003956778.1"/>
</dbReference>
<gene>
    <name evidence="8" type="primary">KAFR0D00450</name>
    <name evidence="8" type="ORF">KAFR_0D00450</name>
</gene>
<evidence type="ECO:0000256" key="1">
    <source>
        <dbReference type="ARBA" id="ARBA00004141"/>
    </source>
</evidence>